<dbReference type="PANTHER" id="PTHR22929">
    <property type="entry name" value="RNA POLYMERASE III TRANSCRIPTION INITIATION FACTOR B"/>
    <property type="match status" value="1"/>
</dbReference>
<dbReference type="Pfam" id="PF15963">
    <property type="entry name" value="Myb_DNA-bind_7"/>
    <property type="match status" value="1"/>
</dbReference>
<feature type="compositionally biased region" description="Acidic residues" evidence="1">
    <location>
        <begin position="337"/>
        <end position="346"/>
    </location>
</feature>
<dbReference type="Gene3D" id="1.10.10.60">
    <property type="entry name" value="Homeodomain-like"/>
    <property type="match status" value="1"/>
</dbReference>
<feature type="region of interest" description="Disordered" evidence="1">
    <location>
        <begin position="637"/>
        <end position="723"/>
    </location>
</feature>
<feature type="compositionally biased region" description="Basic and acidic residues" evidence="1">
    <location>
        <begin position="637"/>
        <end position="669"/>
    </location>
</feature>
<dbReference type="GO" id="GO:0001156">
    <property type="term" value="F:TFIIIC-class transcription factor complex binding"/>
    <property type="evidence" value="ECO:0007669"/>
    <property type="project" value="TreeGrafter"/>
</dbReference>
<sequence length="723" mass="78105">MSQLISSAVSGNNVAPKAPPRRRRPPPPPPAKAATPTPVPTEQPVQQDVAPPSPPPTQQPETPAPSQHAEVVASSQDVPAPAPAVPDWVEKLHPKAVARQRAAAAEQRQPQLPLPTPITTPVVTPVSERPIERLAQQPAEQPSEQPAERPVEQVTPNPQLRPPKPPPKRKARVQAPTGNAAPPAKRAKRSSARSNTTIQSEIHAEDAASQASNAQAQATPGAATARASETPAVTASSSKPKSKRQPKAAQRRPTMKSAAFIVDSDDEQAPEPEETPAIAKPAKRRKTPAKSKARRKKVPQISRPPIEAEEEGVNEDGGQSGAEGQADGTTEYQAEGQADEEGEGSDPELHEIDPNTVTMFGLSYDKKRGKTSAREKAMAEIDWDEVARKRYEEIERVAAAATAAAAAGPNAQTPPPPDVVETTEGPSGTAETAEEPEPEPEAPVDENAGPTFGIDEAGDIVVDETNLVINRQALVEAEARQIDVTVHEANDLTRRVNQMTWVNARRRDPAERVPHSRGKSDPWSEEETERFYEALRMFGSDFFLISKMFHPKTRKMIKLKFIREERIDLQRVNAALMEFYARETGREVSEFTKFEDMAHADRVIAEEMEVRRADLIEEVRARQDDLESGEAALAIKEKNREKAKERKAAKAKERAEERAKEGGEKVEKIKKPRKSKKKRDGEAVEAAPGEGGGGEGAEGADVAAGTEGAGEGAEVAVGGAEEG</sequence>
<dbReference type="SMART" id="SM00717">
    <property type="entry name" value="SANT"/>
    <property type="match status" value="1"/>
</dbReference>
<organism evidence="3 4">
    <name type="scientific">Extremus antarcticus</name>
    <dbReference type="NCBI Taxonomy" id="702011"/>
    <lineage>
        <taxon>Eukaryota</taxon>
        <taxon>Fungi</taxon>
        <taxon>Dikarya</taxon>
        <taxon>Ascomycota</taxon>
        <taxon>Pezizomycotina</taxon>
        <taxon>Dothideomycetes</taxon>
        <taxon>Dothideomycetidae</taxon>
        <taxon>Mycosphaerellales</taxon>
        <taxon>Extremaceae</taxon>
        <taxon>Extremus</taxon>
    </lineage>
</organism>
<feature type="compositionally biased region" description="Basic residues" evidence="1">
    <location>
        <begin position="240"/>
        <end position="254"/>
    </location>
</feature>
<evidence type="ECO:0000313" key="4">
    <source>
        <dbReference type="Proteomes" id="UP001271007"/>
    </source>
</evidence>
<accession>A0AAJ0D8A3</accession>
<feature type="compositionally biased region" description="Low complexity" evidence="1">
    <location>
        <begin position="97"/>
        <end position="111"/>
    </location>
</feature>
<protein>
    <recommendedName>
        <fullName evidence="2">Myb-like domain-containing protein</fullName>
    </recommendedName>
</protein>
<feature type="domain" description="Myb-like" evidence="2">
    <location>
        <begin position="519"/>
        <end position="567"/>
    </location>
</feature>
<gene>
    <name evidence="3" type="ORF">LTR09_009793</name>
</gene>
<dbReference type="PRINTS" id="PR01217">
    <property type="entry name" value="PRICHEXTENSN"/>
</dbReference>
<dbReference type="SUPFAM" id="SSF46689">
    <property type="entry name" value="Homeodomain-like"/>
    <property type="match status" value="1"/>
</dbReference>
<dbReference type="GO" id="GO:0000126">
    <property type="term" value="C:transcription factor TFIIIB complex"/>
    <property type="evidence" value="ECO:0007669"/>
    <property type="project" value="TreeGrafter"/>
</dbReference>
<dbReference type="PANTHER" id="PTHR22929:SF0">
    <property type="entry name" value="TRANSCRIPTION FACTOR TFIIIB COMPONENT B'' HOMOLOG"/>
    <property type="match status" value="1"/>
</dbReference>
<dbReference type="CDD" id="cd00167">
    <property type="entry name" value="SANT"/>
    <property type="match status" value="1"/>
</dbReference>
<dbReference type="AlphaFoldDB" id="A0AAJ0D8A3"/>
<evidence type="ECO:0000313" key="3">
    <source>
        <dbReference type="EMBL" id="KAK3048898.1"/>
    </source>
</evidence>
<reference evidence="3" key="1">
    <citation type="submission" date="2023-04" db="EMBL/GenBank/DDBJ databases">
        <title>Black Yeasts Isolated from many extreme environments.</title>
        <authorList>
            <person name="Coleine C."/>
            <person name="Stajich J.E."/>
            <person name="Selbmann L."/>
        </authorList>
    </citation>
    <scope>NUCLEOTIDE SEQUENCE</scope>
    <source>
        <strain evidence="3">CCFEE 5312</strain>
    </source>
</reference>
<feature type="compositionally biased region" description="Low complexity" evidence="1">
    <location>
        <begin position="59"/>
        <end position="79"/>
    </location>
</feature>
<dbReference type="InterPro" id="IPR039467">
    <property type="entry name" value="TFIIIB_B''_Myb"/>
</dbReference>
<keyword evidence="4" id="KW-1185">Reference proteome</keyword>
<dbReference type="InterPro" id="IPR001005">
    <property type="entry name" value="SANT/Myb"/>
</dbReference>
<evidence type="ECO:0000259" key="2">
    <source>
        <dbReference type="SMART" id="SM00717"/>
    </source>
</evidence>
<proteinExistence type="predicted"/>
<feature type="compositionally biased region" description="Polar residues" evidence="1">
    <location>
        <begin position="1"/>
        <end position="13"/>
    </location>
</feature>
<feature type="compositionally biased region" description="Low complexity" evidence="1">
    <location>
        <begin position="135"/>
        <end position="145"/>
    </location>
</feature>
<feature type="region of interest" description="Disordered" evidence="1">
    <location>
        <begin position="403"/>
        <end position="454"/>
    </location>
</feature>
<feature type="compositionally biased region" description="Basic residues" evidence="1">
    <location>
        <begin position="281"/>
        <end position="298"/>
    </location>
</feature>
<name>A0AAJ0D8A3_9PEZI</name>
<dbReference type="GO" id="GO:0070898">
    <property type="term" value="P:RNA polymerase III preinitiation complex assembly"/>
    <property type="evidence" value="ECO:0007669"/>
    <property type="project" value="TreeGrafter"/>
</dbReference>
<evidence type="ECO:0000256" key="1">
    <source>
        <dbReference type="SAM" id="MobiDB-lite"/>
    </source>
</evidence>
<dbReference type="InterPro" id="IPR009057">
    <property type="entry name" value="Homeodomain-like_sf"/>
</dbReference>
<feature type="compositionally biased region" description="Low complexity" evidence="1">
    <location>
        <begin position="699"/>
        <end position="723"/>
    </location>
</feature>
<dbReference type="Proteomes" id="UP001271007">
    <property type="component" value="Unassembled WGS sequence"/>
</dbReference>
<feature type="compositionally biased region" description="Acidic residues" evidence="1">
    <location>
        <begin position="263"/>
        <end position="274"/>
    </location>
</feature>
<feature type="compositionally biased region" description="Acidic residues" evidence="1">
    <location>
        <begin position="432"/>
        <end position="444"/>
    </location>
</feature>
<feature type="compositionally biased region" description="Pro residues" evidence="1">
    <location>
        <begin position="26"/>
        <end position="41"/>
    </location>
</feature>
<comment type="caution">
    <text evidence="3">The sequence shown here is derived from an EMBL/GenBank/DDBJ whole genome shotgun (WGS) entry which is preliminary data.</text>
</comment>
<dbReference type="EMBL" id="JAWDJX010000044">
    <property type="protein sequence ID" value="KAK3048898.1"/>
    <property type="molecule type" value="Genomic_DNA"/>
</dbReference>
<feature type="region of interest" description="Disordered" evidence="1">
    <location>
        <begin position="1"/>
        <end position="360"/>
    </location>
</feature>
<feature type="compositionally biased region" description="Low complexity" evidence="1">
    <location>
        <begin position="207"/>
        <end position="228"/>
    </location>
</feature>